<dbReference type="Gene3D" id="3.90.550.10">
    <property type="entry name" value="Spore Coat Polysaccharide Biosynthesis Protein SpsA, Chain A"/>
    <property type="match status" value="1"/>
</dbReference>
<comment type="caution">
    <text evidence="5">The sequence shown here is derived from an EMBL/GenBank/DDBJ whole genome shotgun (WGS) entry which is preliminary data.</text>
</comment>
<proteinExistence type="inferred from homology"/>
<evidence type="ECO:0000313" key="5">
    <source>
        <dbReference type="EMBL" id="MCS0499989.1"/>
    </source>
</evidence>
<dbReference type="GO" id="GO:0016757">
    <property type="term" value="F:glycosyltransferase activity"/>
    <property type="evidence" value="ECO:0007669"/>
    <property type="project" value="UniProtKB-KW"/>
</dbReference>
<keyword evidence="3 5" id="KW-0808">Transferase</keyword>
<dbReference type="EMBL" id="JANTHX010000007">
    <property type="protein sequence ID" value="MCS0499989.1"/>
    <property type="molecule type" value="Genomic_DNA"/>
</dbReference>
<keyword evidence="2 5" id="KW-0328">Glycosyltransferase</keyword>
<evidence type="ECO:0000256" key="2">
    <source>
        <dbReference type="ARBA" id="ARBA00022676"/>
    </source>
</evidence>
<evidence type="ECO:0000256" key="4">
    <source>
        <dbReference type="SAM" id="Phobius"/>
    </source>
</evidence>
<evidence type="ECO:0000313" key="6">
    <source>
        <dbReference type="Proteomes" id="UP001205337"/>
    </source>
</evidence>
<dbReference type="PANTHER" id="PTHR43630:SF1">
    <property type="entry name" value="POLY-BETA-1,6-N-ACETYL-D-GLUCOSAMINE SYNTHASE"/>
    <property type="match status" value="1"/>
</dbReference>
<feature type="transmembrane region" description="Helical" evidence="4">
    <location>
        <begin position="420"/>
        <end position="441"/>
    </location>
</feature>
<comment type="similarity">
    <text evidence="1">Belongs to the glycosyltransferase 2 family.</text>
</comment>
<dbReference type="Proteomes" id="UP001205337">
    <property type="component" value="Unassembled WGS sequence"/>
</dbReference>
<evidence type="ECO:0000256" key="3">
    <source>
        <dbReference type="ARBA" id="ARBA00022679"/>
    </source>
</evidence>
<dbReference type="Pfam" id="PF13641">
    <property type="entry name" value="Glyco_tranf_2_3"/>
    <property type="match status" value="1"/>
</dbReference>
<sequence length="498" mass="54512">MDAFWQVAYDALVVVLLVLVATGAVPVVTAAIHFLVVPLHAFINHYGKAEPFTPNVAVLVPAWNEGAVVGTTIDRLLELDYPAEALRVYVIDDASTDDTPDVVRAKAAEHAGQVFLLQRQQGGQGKAHTLNHGVRVVLGEDWAEAVLIMDADVIFTHSSLRRMTQHLADPQVGAVSGYIAEGSRDPNYMTRFIAIEYVLAQLASRRAQNVLGAHACLAGGAQLHSRANLEAIGGAIPTGTLAEDTVATFESQLHGRRMVFEPHAVVLAEEPGTIDALWKQRLRWARGNVQVSSMYRKVWFRWGRGVHHLGNIAFGASWFSIFLLPFAMILSSIGLVGLLLLESDLAQLVFRALWITAALTYIFSMVLGVQLDGRVGRLSWREAFLFPGAISFVVMVAALFPGLIEVQLPALFGMKLLPEGYFWLTLGIYVWISAAMAGAALARMIENTKAGRFLSPLLIYLVGYGPLLCAITVDSYLKEWRKADTVWIKTEKTGRVLG</sequence>
<dbReference type="SUPFAM" id="SSF53448">
    <property type="entry name" value="Nucleotide-diphospho-sugar transferases"/>
    <property type="match status" value="1"/>
</dbReference>
<reference evidence="5 6" key="1">
    <citation type="submission" date="2022-08" db="EMBL/GenBank/DDBJ databases">
        <authorList>
            <person name="Li F."/>
        </authorList>
    </citation>
    <scope>NUCLEOTIDE SEQUENCE [LARGE SCALE GENOMIC DNA]</scope>
    <source>
        <strain evidence="5 6">10F1B-8-1</strain>
    </source>
</reference>
<gene>
    <name evidence="5" type="ORF">NUH29_10565</name>
</gene>
<organism evidence="5 6">
    <name type="scientific">Protaetiibacter mangrovi</name>
    <dbReference type="NCBI Taxonomy" id="2970926"/>
    <lineage>
        <taxon>Bacteria</taxon>
        <taxon>Bacillati</taxon>
        <taxon>Actinomycetota</taxon>
        <taxon>Actinomycetes</taxon>
        <taxon>Micrococcales</taxon>
        <taxon>Microbacteriaceae</taxon>
        <taxon>Protaetiibacter</taxon>
    </lineage>
</organism>
<accession>A0ABT1ZH01</accession>
<dbReference type="CDD" id="cd06423">
    <property type="entry name" value="CESA_like"/>
    <property type="match status" value="1"/>
</dbReference>
<feature type="transmembrane region" description="Helical" evidence="4">
    <location>
        <begin position="318"/>
        <end position="340"/>
    </location>
</feature>
<keyword evidence="4" id="KW-0472">Membrane</keyword>
<name>A0ABT1ZH01_9MICO</name>
<protein>
    <submittedName>
        <fullName evidence="5">Glycosyltransferase</fullName>
        <ecNumber evidence="5">2.4.-.-</ecNumber>
    </submittedName>
</protein>
<keyword evidence="4" id="KW-0812">Transmembrane</keyword>
<keyword evidence="4" id="KW-1133">Transmembrane helix</keyword>
<feature type="transmembrane region" description="Helical" evidence="4">
    <location>
        <begin position="383"/>
        <end position="400"/>
    </location>
</feature>
<dbReference type="RefSeq" id="WP_258799080.1">
    <property type="nucleotide sequence ID" value="NZ_JANTHX010000007.1"/>
</dbReference>
<feature type="transmembrane region" description="Helical" evidence="4">
    <location>
        <begin position="453"/>
        <end position="473"/>
    </location>
</feature>
<dbReference type="EC" id="2.4.-.-" evidence="5"/>
<evidence type="ECO:0000256" key="1">
    <source>
        <dbReference type="ARBA" id="ARBA00006739"/>
    </source>
</evidence>
<dbReference type="PANTHER" id="PTHR43630">
    <property type="entry name" value="POLY-BETA-1,6-N-ACETYL-D-GLUCOSAMINE SYNTHASE"/>
    <property type="match status" value="1"/>
</dbReference>
<feature type="transmembrane region" description="Helical" evidence="4">
    <location>
        <begin position="352"/>
        <end position="371"/>
    </location>
</feature>
<keyword evidence="6" id="KW-1185">Reference proteome</keyword>
<dbReference type="InterPro" id="IPR029044">
    <property type="entry name" value="Nucleotide-diphossugar_trans"/>
</dbReference>
<feature type="transmembrane region" description="Helical" evidence="4">
    <location>
        <begin position="12"/>
        <end position="36"/>
    </location>
</feature>